<gene>
    <name evidence="9" type="ORF">GGQ61_004239</name>
</gene>
<evidence type="ECO:0000256" key="7">
    <source>
        <dbReference type="PIRSR" id="PIRSR000097-3"/>
    </source>
</evidence>
<dbReference type="PROSITE" id="PS00798">
    <property type="entry name" value="ALDOKETO_REDUCTASE_1"/>
    <property type="match status" value="1"/>
</dbReference>
<comment type="caution">
    <text evidence="9">The sequence shown here is derived from an EMBL/GenBank/DDBJ whole genome shotgun (WGS) entry which is preliminary data.</text>
</comment>
<dbReference type="AlphaFoldDB" id="A0A840A5E5"/>
<dbReference type="InterPro" id="IPR023210">
    <property type="entry name" value="NADP_OxRdtase_dom"/>
</dbReference>
<dbReference type="PRINTS" id="PR00069">
    <property type="entry name" value="ALDKETRDTASE"/>
</dbReference>
<dbReference type="Pfam" id="PF00248">
    <property type="entry name" value="Aldo_ket_red"/>
    <property type="match status" value="1"/>
</dbReference>
<dbReference type="PIRSF" id="PIRSF000097">
    <property type="entry name" value="AKR"/>
    <property type="match status" value="1"/>
</dbReference>
<dbReference type="FunFam" id="3.20.20.100:FF:000002">
    <property type="entry name" value="2,5-diketo-D-gluconic acid reductase A"/>
    <property type="match status" value="1"/>
</dbReference>
<evidence type="ECO:0000256" key="3">
    <source>
        <dbReference type="ARBA" id="ARBA00023002"/>
    </source>
</evidence>
<feature type="domain" description="NADP-dependent oxidoreductase" evidence="8">
    <location>
        <begin position="17"/>
        <end position="257"/>
    </location>
</feature>
<proteinExistence type="inferred from homology"/>
<name>A0A840A5E5_9CAUL</name>
<dbReference type="RefSeq" id="WP_183776999.1">
    <property type="nucleotide sequence ID" value="NZ_JACIDK010000012.1"/>
</dbReference>
<dbReference type="PANTHER" id="PTHR43827:SF3">
    <property type="entry name" value="NADP-DEPENDENT OXIDOREDUCTASE DOMAIN-CONTAINING PROTEIN"/>
    <property type="match status" value="1"/>
</dbReference>
<evidence type="ECO:0000259" key="8">
    <source>
        <dbReference type="Pfam" id="PF00248"/>
    </source>
</evidence>
<dbReference type="PROSITE" id="PS00062">
    <property type="entry name" value="ALDOKETO_REDUCTASE_2"/>
    <property type="match status" value="1"/>
</dbReference>
<organism evidence="9 10">
    <name type="scientific">Phenylobacterium haematophilum</name>
    <dbReference type="NCBI Taxonomy" id="98513"/>
    <lineage>
        <taxon>Bacteria</taxon>
        <taxon>Pseudomonadati</taxon>
        <taxon>Pseudomonadota</taxon>
        <taxon>Alphaproteobacteria</taxon>
        <taxon>Caulobacterales</taxon>
        <taxon>Caulobacteraceae</taxon>
        <taxon>Phenylobacterium</taxon>
    </lineage>
</organism>
<dbReference type="Gene3D" id="3.20.20.100">
    <property type="entry name" value="NADP-dependent oxidoreductase domain"/>
    <property type="match status" value="1"/>
</dbReference>
<dbReference type="InterPro" id="IPR020471">
    <property type="entry name" value="AKR"/>
</dbReference>
<sequence>MTQPLLTFNDGAALPQLGLGVWQVPDDEAAVIVQAAVDAGYRHVDTAAIYQNEKGVGEGLKRAAAGGEVALTTKLWNESQGYDRALKAFDKSLQRLGRDSVDLYLIHWPCPTQDLYVESWKALVRLKEEGRTKSIGVSNFTADNLRRIVGETGVAPAVNQIELHPRFQQAALRTAHQELGVVTECWSPLGQGKVLEDPVIGKIAAKHGKTPAQTIIRWHLDSGFLVIPKSANPGRLRQNFDVFDFALDAEDMAAFATLDSPDGRIGPDPLKFG</sequence>
<feature type="binding site" evidence="6">
    <location>
        <position position="107"/>
    </location>
    <ligand>
        <name>substrate</name>
    </ligand>
</feature>
<dbReference type="InterPro" id="IPR036812">
    <property type="entry name" value="NAD(P)_OxRdtase_dom_sf"/>
</dbReference>
<feature type="active site" description="Proton donor" evidence="5">
    <location>
        <position position="50"/>
    </location>
</feature>
<comment type="similarity">
    <text evidence="1">Belongs to the aldo/keto reductase family.</text>
</comment>
<dbReference type="GO" id="GO:0016616">
    <property type="term" value="F:oxidoreductase activity, acting on the CH-OH group of donors, NAD or NADP as acceptor"/>
    <property type="evidence" value="ECO:0007669"/>
    <property type="project" value="UniProtKB-ARBA"/>
</dbReference>
<dbReference type="EMBL" id="JACIDK010000012">
    <property type="protein sequence ID" value="MBB3893494.1"/>
    <property type="molecule type" value="Genomic_DNA"/>
</dbReference>
<dbReference type="EC" id="1.1.1.346" evidence="9"/>
<keyword evidence="10" id="KW-1185">Reference proteome</keyword>
<keyword evidence="3 9" id="KW-0560">Oxidoreductase</keyword>
<dbReference type="SUPFAM" id="SSF51430">
    <property type="entry name" value="NAD(P)-linked oxidoreductase"/>
    <property type="match status" value="1"/>
</dbReference>
<protein>
    <submittedName>
        <fullName evidence="9">2,5-diketo-D-gluconate reductase A</fullName>
        <ecNumber evidence="9">1.1.1.346</ecNumber>
    </submittedName>
</protein>
<dbReference type="PROSITE" id="PS00063">
    <property type="entry name" value="ALDOKETO_REDUCTASE_3"/>
    <property type="match status" value="1"/>
</dbReference>
<feature type="site" description="Lowers pKa of active site Tyr" evidence="7">
    <location>
        <position position="74"/>
    </location>
</feature>
<evidence type="ECO:0000313" key="10">
    <source>
        <dbReference type="Proteomes" id="UP000530564"/>
    </source>
</evidence>
<evidence type="ECO:0000256" key="6">
    <source>
        <dbReference type="PIRSR" id="PIRSR000097-2"/>
    </source>
</evidence>
<keyword evidence="2" id="KW-0521">NADP</keyword>
<dbReference type="Proteomes" id="UP000530564">
    <property type="component" value="Unassembled WGS sequence"/>
</dbReference>
<comment type="catalytic activity">
    <reaction evidence="4">
        <text>hydroxyacetone + NADP(+) = methylglyoxal + NADPH + H(+)</text>
        <dbReference type="Rhea" id="RHEA:27986"/>
        <dbReference type="ChEBI" id="CHEBI:15378"/>
        <dbReference type="ChEBI" id="CHEBI:17158"/>
        <dbReference type="ChEBI" id="CHEBI:27957"/>
        <dbReference type="ChEBI" id="CHEBI:57783"/>
        <dbReference type="ChEBI" id="CHEBI:58349"/>
    </reaction>
</comment>
<accession>A0A840A5E5</accession>
<reference evidence="9 10" key="1">
    <citation type="submission" date="2020-08" db="EMBL/GenBank/DDBJ databases">
        <title>Genomic Encyclopedia of Type Strains, Phase IV (KMG-IV): sequencing the most valuable type-strain genomes for metagenomic binning, comparative biology and taxonomic classification.</title>
        <authorList>
            <person name="Goeker M."/>
        </authorList>
    </citation>
    <scope>NUCLEOTIDE SEQUENCE [LARGE SCALE GENOMIC DNA]</scope>
    <source>
        <strain evidence="9 10">DSM 21793</strain>
    </source>
</reference>
<dbReference type="PANTHER" id="PTHR43827">
    <property type="entry name" value="2,5-DIKETO-D-GLUCONIC ACID REDUCTASE"/>
    <property type="match status" value="1"/>
</dbReference>
<evidence type="ECO:0000256" key="5">
    <source>
        <dbReference type="PIRSR" id="PIRSR000097-1"/>
    </source>
</evidence>
<evidence type="ECO:0000313" key="9">
    <source>
        <dbReference type="EMBL" id="MBB3893494.1"/>
    </source>
</evidence>
<dbReference type="InterPro" id="IPR018170">
    <property type="entry name" value="Aldo/ket_reductase_CS"/>
</dbReference>
<evidence type="ECO:0000256" key="1">
    <source>
        <dbReference type="ARBA" id="ARBA00007905"/>
    </source>
</evidence>
<evidence type="ECO:0000256" key="4">
    <source>
        <dbReference type="ARBA" id="ARBA00049445"/>
    </source>
</evidence>
<evidence type="ECO:0000256" key="2">
    <source>
        <dbReference type="ARBA" id="ARBA00022857"/>
    </source>
</evidence>